<dbReference type="OrthoDB" id="7605685at2"/>
<accession>A0A844ZG87</accession>
<dbReference type="RefSeq" id="WP_160683766.1">
    <property type="nucleotide sequence ID" value="NZ_WTYW01000003.1"/>
</dbReference>
<keyword evidence="2" id="KW-1185">Reference proteome</keyword>
<dbReference type="EMBL" id="WTYW01000003">
    <property type="protein sequence ID" value="MXO86564.1"/>
    <property type="molecule type" value="Genomic_DNA"/>
</dbReference>
<organism evidence="1 2">
    <name type="scientific">Parapontixanthobacter aurantiacus</name>
    <dbReference type="NCBI Taxonomy" id="1463599"/>
    <lineage>
        <taxon>Bacteria</taxon>
        <taxon>Pseudomonadati</taxon>
        <taxon>Pseudomonadota</taxon>
        <taxon>Alphaproteobacteria</taxon>
        <taxon>Sphingomonadales</taxon>
        <taxon>Erythrobacteraceae</taxon>
        <taxon>Parapontixanthobacter</taxon>
    </lineage>
</organism>
<dbReference type="AlphaFoldDB" id="A0A844ZG87"/>
<proteinExistence type="predicted"/>
<protein>
    <submittedName>
        <fullName evidence="1">Uncharacterized protein</fullName>
    </submittedName>
</protein>
<evidence type="ECO:0000313" key="1">
    <source>
        <dbReference type="EMBL" id="MXO86564.1"/>
    </source>
</evidence>
<evidence type="ECO:0000313" key="2">
    <source>
        <dbReference type="Proteomes" id="UP000433104"/>
    </source>
</evidence>
<gene>
    <name evidence="1" type="ORF">GRI38_11065</name>
</gene>
<sequence length="217" mass="23205">MTIDLKRAGLAVPTGDFAAVEPQYASYRRLERNAATGAWYLVAPFKNRKLEECDWKDVVASFASDPVEEVCRTGDFDFTIEKGQPPLNPLSINLSRPQILVLHLHDSSALQFSAAGSGITVSESDAELTALSGKLVTSQGETRIVLTPELPGEGSASFEGCRIAFFAVKPPSSGAPFVVPFNLHVEQAGEIDGAPYSFPIVIDPDVRHPGGSMALSS</sequence>
<comment type="caution">
    <text evidence="1">The sequence shown here is derived from an EMBL/GenBank/DDBJ whole genome shotgun (WGS) entry which is preliminary data.</text>
</comment>
<name>A0A844ZG87_9SPHN</name>
<dbReference type="Proteomes" id="UP000433104">
    <property type="component" value="Unassembled WGS sequence"/>
</dbReference>
<reference evidence="1 2" key="1">
    <citation type="submission" date="2019-12" db="EMBL/GenBank/DDBJ databases">
        <title>Genomic-based taxomic classification of the family Erythrobacteraceae.</title>
        <authorList>
            <person name="Xu L."/>
        </authorList>
    </citation>
    <scope>NUCLEOTIDE SEQUENCE [LARGE SCALE GENOMIC DNA]</scope>
    <source>
        <strain evidence="1 2">MCCC 1A09962</strain>
    </source>
</reference>